<proteinExistence type="inferred from homology"/>
<comment type="function">
    <text evidence="4">Methyltransferase required for the conversion of demethylmenaquinol (DMKH2) to menaquinol (MKH2).</text>
</comment>
<keyword evidence="2 4" id="KW-0808">Transferase</keyword>
<dbReference type="EC" id="2.1.1.163" evidence="4"/>
<keyword evidence="1 4" id="KW-0489">Methyltransferase</keyword>
<dbReference type="GO" id="GO:0043770">
    <property type="term" value="F:demethylmenaquinone methyltransferase activity"/>
    <property type="evidence" value="ECO:0007669"/>
    <property type="project" value="UniProtKB-UniRule"/>
</dbReference>
<feature type="binding site" evidence="4">
    <location>
        <position position="66"/>
    </location>
    <ligand>
        <name>S-adenosyl-L-methionine</name>
        <dbReference type="ChEBI" id="CHEBI:59789"/>
    </ligand>
</feature>
<dbReference type="Proteomes" id="UP000366051">
    <property type="component" value="Chromosome"/>
</dbReference>
<dbReference type="KEGG" id="hcv:FTV88_1657"/>
<dbReference type="PROSITE" id="PS01184">
    <property type="entry name" value="UBIE_2"/>
    <property type="match status" value="1"/>
</dbReference>
<keyword evidence="3 4" id="KW-0949">S-adenosyl-L-methionine</keyword>
<evidence type="ECO:0000256" key="1">
    <source>
        <dbReference type="ARBA" id="ARBA00022603"/>
    </source>
</evidence>
<dbReference type="UniPathway" id="UPA00079">
    <property type="reaction ID" value="UER00169"/>
</dbReference>
<dbReference type="Gene3D" id="3.40.50.150">
    <property type="entry name" value="Vaccinia Virus protein VP39"/>
    <property type="match status" value="1"/>
</dbReference>
<dbReference type="PANTHER" id="PTHR43591">
    <property type="entry name" value="METHYLTRANSFERASE"/>
    <property type="match status" value="1"/>
</dbReference>
<comment type="catalytic activity">
    <reaction evidence="4">
        <text>a 2-demethylmenaquinol + S-adenosyl-L-methionine = a menaquinol + S-adenosyl-L-homocysteine + H(+)</text>
        <dbReference type="Rhea" id="RHEA:42640"/>
        <dbReference type="Rhea" id="RHEA-COMP:9539"/>
        <dbReference type="Rhea" id="RHEA-COMP:9563"/>
        <dbReference type="ChEBI" id="CHEBI:15378"/>
        <dbReference type="ChEBI" id="CHEBI:18151"/>
        <dbReference type="ChEBI" id="CHEBI:55437"/>
        <dbReference type="ChEBI" id="CHEBI:57856"/>
        <dbReference type="ChEBI" id="CHEBI:59789"/>
        <dbReference type="EC" id="2.1.1.163"/>
    </reaction>
</comment>
<dbReference type="CDD" id="cd02440">
    <property type="entry name" value="AdoMet_MTases"/>
    <property type="match status" value="1"/>
</dbReference>
<accession>A0A5Q2N2D1</accession>
<dbReference type="GO" id="GO:0032259">
    <property type="term" value="P:methylation"/>
    <property type="evidence" value="ECO:0007669"/>
    <property type="project" value="UniProtKB-KW"/>
</dbReference>
<reference evidence="6" key="1">
    <citation type="submission" date="2019-11" db="EMBL/GenBank/DDBJ databases">
        <title>Genome sequence of Heliorestis convoluta strain HH, an alkaliphilic and minimalistic phototrophic bacterium from a soda lake in Egypt.</title>
        <authorList>
            <person name="Dewey E.D."/>
            <person name="Stokes L.M."/>
            <person name="Burchell B.M."/>
            <person name="Shaffer K.N."/>
            <person name="Huntington A.M."/>
            <person name="Baker J.M."/>
            <person name="Nadendla S."/>
            <person name="Giglio M.G."/>
            <person name="Touchman J.W."/>
            <person name="Blankenship R.E."/>
            <person name="Madigan M.T."/>
            <person name="Sattley W.M."/>
        </authorList>
    </citation>
    <scope>NUCLEOTIDE SEQUENCE [LARGE SCALE GENOMIC DNA]</scope>
    <source>
        <strain evidence="6">HH</strain>
    </source>
</reference>
<dbReference type="SUPFAM" id="SSF53335">
    <property type="entry name" value="S-adenosyl-L-methionine-dependent methyltransferases"/>
    <property type="match status" value="1"/>
</dbReference>
<gene>
    <name evidence="5" type="primary">ubiE</name>
    <name evidence="4" type="synonym">menG</name>
    <name evidence="5" type="ORF">FTV88_1657</name>
</gene>
<keyword evidence="6" id="KW-1185">Reference proteome</keyword>
<comment type="pathway">
    <text evidence="4">Quinol/quinone metabolism; menaquinone biosynthesis; menaquinol from 1,4-dihydroxy-2-naphthoate: step 2/2.</text>
</comment>
<evidence type="ECO:0000313" key="5">
    <source>
        <dbReference type="EMBL" id="QGG47756.1"/>
    </source>
</evidence>
<dbReference type="AlphaFoldDB" id="A0A5Q2N2D1"/>
<dbReference type="NCBIfam" id="NF001243">
    <property type="entry name" value="PRK00216.1-4"/>
    <property type="match status" value="1"/>
</dbReference>
<evidence type="ECO:0000256" key="3">
    <source>
        <dbReference type="ARBA" id="ARBA00022691"/>
    </source>
</evidence>
<evidence type="ECO:0000256" key="2">
    <source>
        <dbReference type="ARBA" id="ARBA00022679"/>
    </source>
</evidence>
<dbReference type="OrthoDB" id="9808140at2"/>
<evidence type="ECO:0000313" key="6">
    <source>
        <dbReference type="Proteomes" id="UP000366051"/>
    </source>
</evidence>
<dbReference type="InterPro" id="IPR023576">
    <property type="entry name" value="UbiE/COQ5_MeTrFase_CS"/>
</dbReference>
<dbReference type="HAMAP" id="MF_01813">
    <property type="entry name" value="MenG_UbiE_methyltr"/>
    <property type="match status" value="1"/>
</dbReference>
<sequence>MQYSDGFRSAEEKERYIQSTFSAIANHYDSMNQWMTFNLDSRWRKKTALFSAVPLGGKALDVCCGTGELSHCLASQVGTTGEVIGLDFNEDMLAVAREKQKKDQIHKNIIFVQGNAMTLPFPDNTFHTATIGFGLRNVPDFRHVLGEMMRVIQPGGTVVSLETGKPEAFLIKDMHKLYVKKMVPMLDKLSGGPRGPYAWLARSAQSFLPQEELAKEYKALGLEKVKYYNLLGGAVAIHVGFKV</sequence>
<comment type="similarity">
    <text evidence="4">Belongs to the class I-like SAM-binding methyltransferase superfamily. MenG/UbiE family.</text>
</comment>
<dbReference type="NCBIfam" id="NF001244">
    <property type="entry name" value="PRK00216.1-5"/>
    <property type="match status" value="1"/>
</dbReference>
<dbReference type="Pfam" id="PF01209">
    <property type="entry name" value="Ubie_methyltran"/>
    <property type="match status" value="1"/>
</dbReference>
<comment type="caution">
    <text evidence="4">Lacks conserved residue(s) required for the propagation of feature annotation.</text>
</comment>
<keyword evidence="4" id="KW-0474">Menaquinone biosynthesis</keyword>
<feature type="binding site" evidence="4">
    <location>
        <position position="87"/>
    </location>
    <ligand>
        <name>S-adenosyl-L-methionine</name>
        <dbReference type="ChEBI" id="CHEBI:59789"/>
    </ligand>
</feature>
<name>A0A5Q2N2D1_9FIRM</name>
<protein>
    <recommendedName>
        <fullName evidence="4">Demethylmenaquinone methyltransferase</fullName>
        <ecNumber evidence="4">2.1.1.163</ecNumber>
    </recommendedName>
</protein>
<organism evidence="5 6">
    <name type="scientific">Heliorestis convoluta</name>
    <dbReference type="NCBI Taxonomy" id="356322"/>
    <lineage>
        <taxon>Bacteria</taxon>
        <taxon>Bacillati</taxon>
        <taxon>Bacillota</taxon>
        <taxon>Clostridia</taxon>
        <taxon>Eubacteriales</taxon>
        <taxon>Heliobacteriaceae</taxon>
        <taxon>Heliorestis</taxon>
    </lineage>
</organism>
<dbReference type="InterPro" id="IPR029063">
    <property type="entry name" value="SAM-dependent_MTases_sf"/>
</dbReference>
<dbReference type="NCBIfam" id="TIGR01934">
    <property type="entry name" value="MenG_MenH_UbiE"/>
    <property type="match status" value="1"/>
</dbReference>
<evidence type="ECO:0000256" key="4">
    <source>
        <dbReference type="HAMAP-Rule" id="MF_01813"/>
    </source>
</evidence>
<dbReference type="EMBL" id="CP045875">
    <property type="protein sequence ID" value="QGG47756.1"/>
    <property type="molecule type" value="Genomic_DNA"/>
</dbReference>
<dbReference type="PROSITE" id="PS51608">
    <property type="entry name" value="SAM_MT_UBIE"/>
    <property type="match status" value="1"/>
</dbReference>
<dbReference type="RefSeq" id="WP_153725067.1">
    <property type="nucleotide sequence ID" value="NZ_CP045875.1"/>
</dbReference>
<feature type="binding site" evidence="4">
    <location>
        <begin position="115"/>
        <end position="116"/>
    </location>
    <ligand>
        <name>S-adenosyl-L-methionine</name>
        <dbReference type="ChEBI" id="CHEBI:59789"/>
    </ligand>
</feature>
<dbReference type="PANTHER" id="PTHR43591:SF24">
    <property type="entry name" value="2-METHOXY-6-POLYPRENYL-1,4-BENZOQUINOL METHYLASE, MITOCHONDRIAL"/>
    <property type="match status" value="1"/>
</dbReference>
<dbReference type="GO" id="GO:0009234">
    <property type="term" value="P:menaquinone biosynthetic process"/>
    <property type="evidence" value="ECO:0007669"/>
    <property type="project" value="UniProtKB-UniRule"/>
</dbReference>
<dbReference type="InterPro" id="IPR004033">
    <property type="entry name" value="UbiE/COQ5_MeTrFase"/>
</dbReference>